<accession>A0A5B9E984</accession>
<keyword evidence="1" id="KW-1133">Transmembrane helix</keyword>
<reference evidence="2 3" key="1">
    <citation type="submission" date="2019-08" db="EMBL/GenBank/DDBJ databases">
        <title>Complete genome sequence of Terriglobus albidus strain ORNL.</title>
        <authorList>
            <person name="Podar M."/>
        </authorList>
    </citation>
    <scope>NUCLEOTIDE SEQUENCE [LARGE SCALE GENOMIC DNA]</scope>
    <source>
        <strain evidence="2 3">ORNL</strain>
    </source>
</reference>
<sequence length="266" mass="29905">MAVALPTLPTHRYSVLHRWHLLSLDAPTVAVVWTLAAARITHHTLSWYVPGAMFVAVWLVYVADRLLDYRQGEELEARHRFHGRFHRRFVIAAMIALPALLALMWKMPARALFAYILLCAPLVLYFAAIHKTRLRQKAPKEAVVGIFFAAAVFLPEFFTPRVAIATTFFALLCWLNCVAIHRWENPQSSNWSARNFRLLVVVLATICALTPFSPAPHPFAILNLCTASSALLLLALDCTRRPISSVTLRAAADAALLTPLILFFLR</sequence>
<dbReference type="OrthoDB" id="121651at2"/>
<keyword evidence="3" id="KW-1185">Reference proteome</keyword>
<evidence type="ECO:0000313" key="3">
    <source>
        <dbReference type="Proteomes" id="UP000321820"/>
    </source>
</evidence>
<dbReference type="Proteomes" id="UP000321820">
    <property type="component" value="Chromosome"/>
</dbReference>
<feature type="transmembrane region" description="Helical" evidence="1">
    <location>
        <begin position="111"/>
        <end position="129"/>
    </location>
</feature>
<feature type="transmembrane region" description="Helical" evidence="1">
    <location>
        <begin position="47"/>
        <end position="67"/>
    </location>
</feature>
<dbReference type="KEGG" id="talb:FTW19_06620"/>
<dbReference type="RefSeq" id="WP_147646885.1">
    <property type="nucleotide sequence ID" value="NZ_CP042806.1"/>
</dbReference>
<evidence type="ECO:0000313" key="2">
    <source>
        <dbReference type="EMBL" id="QEE27695.1"/>
    </source>
</evidence>
<feature type="transmembrane region" description="Helical" evidence="1">
    <location>
        <begin position="141"/>
        <end position="158"/>
    </location>
</feature>
<feature type="transmembrane region" description="Helical" evidence="1">
    <location>
        <begin position="164"/>
        <end position="183"/>
    </location>
</feature>
<protein>
    <recommendedName>
        <fullName evidence="4">Prenyltransferase</fullName>
    </recommendedName>
</protein>
<keyword evidence="1" id="KW-0472">Membrane</keyword>
<organism evidence="2 3">
    <name type="scientific">Terriglobus albidus</name>
    <dbReference type="NCBI Taxonomy" id="1592106"/>
    <lineage>
        <taxon>Bacteria</taxon>
        <taxon>Pseudomonadati</taxon>
        <taxon>Acidobacteriota</taxon>
        <taxon>Terriglobia</taxon>
        <taxon>Terriglobales</taxon>
        <taxon>Acidobacteriaceae</taxon>
        <taxon>Terriglobus</taxon>
    </lineage>
</organism>
<feature type="transmembrane region" description="Helical" evidence="1">
    <location>
        <begin position="219"/>
        <end position="236"/>
    </location>
</feature>
<dbReference type="AlphaFoldDB" id="A0A5B9E984"/>
<feature type="transmembrane region" description="Helical" evidence="1">
    <location>
        <begin position="195"/>
        <end position="213"/>
    </location>
</feature>
<gene>
    <name evidence="2" type="ORF">FTW19_06620</name>
</gene>
<feature type="transmembrane region" description="Helical" evidence="1">
    <location>
        <begin position="88"/>
        <end position="105"/>
    </location>
</feature>
<keyword evidence="1" id="KW-0812">Transmembrane</keyword>
<proteinExistence type="predicted"/>
<evidence type="ECO:0008006" key="4">
    <source>
        <dbReference type="Google" id="ProtNLM"/>
    </source>
</evidence>
<dbReference type="EMBL" id="CP042806">
    <property type="protein sequence ID" value="QEE27695.1"/>
    <property type="molecule type" value="Genomic_DNA"/>
</dbReference>
<name>A0A5B9E984_9BACT</name>
<evidence type="ECO:0000256" key="1">
    <source>
        <dbReference type="SAM" id="Phobius"/>
    </source>
</evidence>
<feature type="transmembrane region" description="Helical" evidence="1">
    <location>
        <begin position="248"/>
        <end position="265"/>
    </location>
</feature>